<accession>A0A420YLZ9</accession>
<comment type="caution">
    <text evidence="2">The sequence shown here is derived from an EMBL/GenBank/DDBJ whole genome shotgun (WGS) entry which is preliminary data.</text>
</comment>
<keyword evidence="3" id="KW-1185">Reference proteome</keyword>
<protein>
    <submittedName>
        <fullName evidence="2">Uncharacterized protein</fullName>
    </submittedName>
</protein>
<dbReference type="AlphaFoldDB" id="A0A420YLZ9"/>
<dbReference type="EMBL" id="QVQW01000003">
    <property type="protein sequence ID" value="RKU48909.1"/>
    <property type="molecule type" value="Genomic_DNA"/>
</dbReference>
<evidence type="ECO:0000313" key="3">
    <source>
        <dbReference type="Proteomes" id="UP000275385"/>
    </source>
</evidence>
<keyword evidence="1" id="KW-0732">Signal</keyword>
<proteinExistence type="predicted"/>
<dbReference type="Proteomes" id="UP000275385">
    <property type="component" value="Unassembled WGS sequence"/>
</dbReference>
<evidence type="ECO:0000313" key="2">
    <source>
        <dbReference type="EMBL" id="RKU48909.1"/>
    </source>
</evidence>
<feature type="chain" id="PRO_5019246291" evidence="1">
    <location>
        <begin position="19"/>
        <end position="148"/>
    </location>
</feature>
<name>A0A420YLZ9_9PEZI</name>
<dbReference type="OrthoDB" id="4161406at2759"/>
<dbReference type="STRING" id="177199.A0A420YLZ9"/>
<evidence type="ECO:0000256" key="1">
    <source>
        <dbReference type="SAM" id="SignalP"/>
    </source>
</evidence>
<sequence>MPIFEIIDIITFVGLTAGAIGGPVASWCAQHKGYSGCAKKRDVTDTANVADAIIWGRDDVGPCNVPKYNFDQCHDQVTGQAAQVVSSIPSAGVAQFDNVPPACMDLVVVLSGSCTGDGPRPTPCGSACVQYTGLSDDQFATLSKAFSK</sequence>
<gene>
    <name evidence="2" type="ORF">DL546_008899</name>
</gene>
<organism evidence="2 3">
    <name type="scientific">Coniochaeta pulveracea</name>
    <dbReference type="NCBI Taxonomy" id="177199"/>
    <lineage>
        <taxon>Eukaryota</taxon>
        <taxon>Fungi</taxon>
        <taxon>Dikarya</taxon>
        <taxon>Ascomycota</taxon>
        <taxon>Pezizomycotina</taxon>
        <taxon>Sordariomycetes</taxon>
        <taxon>Sordariomycetidae</taxon>
        <taxon>Coniochaetales</taxon>
        <taxon>Coniochaetaceae</taxon>
        <taxon>Coniochaeta</taxon>
    </lineage>
</organism>
<feature type="signal peptide" evidence="1">
    <location>
        <begin position="1"/>
        <end position="18"/>
    </location>
</feature>
<reference evidence="2 3" key="1">
    <citation type="submission" date="2018-08" db="EMBL/GenBank/DDBJ databases">
        <title>Draft genome of the lignicolous fungus Coniochaeta pulveracea.</title>
        <authorList>
            <person name="Borstlap C.J."/>
            <person name="De Witt R.N."/>
            <person name="Botha A."/>
            <person name="Volschenk H."/>
        </authorList>
    </citation>
    <scope>NUCLEOTIDE SEQUENCE [LARGE SCALE GENOMIC DNA]</scope>
    <source>
        <strain evidence="2 3">CAB683</strain>
    </source>
</reference>